<comment type="function">
    <text evidence="11">A protein kinase that phosphorylates Ser and Thr residues. Probably acts to suppress the effects of stress linked to accumulation of reactive oxygen species. Probably involved in the extracytoplasmic stress response.</text>
</comment>
<feature type="domain" description="Aminoglycoside phosphotransferase" evidence="12">
    <location>
        <begin position="14"/>
        <end position="237"/>
    </location>
</feature>
<feature type="binding site" evidence="11">
    <location>
        <position position="190"/>
    </location>
    <ligand>
        <name>Mg(2+)</name>
        <dbReference type="ChEBI" id="CHEBI:18420"/>
    </ligand>
</feature>
<dbReference type="OrthoDB" id="5392197at2"/>
<dbReference type="PANTHER" id="PTHR39573:SF1">
    <property type="entry name" value="STRESS RESPONSE KINASE A"/>
    <property type="match status" value="1"/>
</dbReference>
<dbReference type="InterPro" id="IPR011009">
    <property type="entry name" value="Kinase-like_dom_sf"/>
</dbReference>
<evidence type="ECO:0000256" key="4">
    <source>
        <dbReference type="ARBA" id="ARBA00022679"/>
    </source>
</evidence>
<comment type="subunit">
    <text evidence="11">Monomer.</text>
</comment>
<keyword evidence="4 11" id="KW-0808">Transferase</keyword>
<dbReference type="InterPro" id="IPR002575">
    <property type="entry name" value="Aminoglycoside_PTrfase"/>
</dbReference>
<feature type="site" description="ATP" evidence="11">
    <location>
        <position position="17"/>
    </location>
</feature>
<evidence type="ECO:0000256" key="10">
    <source>
        <dbReference type="ARBA" id="ARBA00023016"/>
    </source>
</evidence>
<dbReference type="NCBIfam" id="NF008738">
    <property type="entry name" value="PRK11768.1"/>
    <property type="match status" value="1"/>
</dbReference>
<comment type="subcellular location">
    <subcellularLocation>
        <location evidence="11">Cytoplasm</location>
    </subcellularLocation>
</comment>
<dbReference type="PANTHER" id="PTHR39573">
    <property type="entry name" value="STRESS RESPONSE KINASE A"/>
    <property type="match status" value="1"/>
</dbReference>
<accession>A0A4R9K936</accession>
<organism evidence="13 14">
    <name type="scientific">Leptospira ognonensis</name>
    <dbReference type="NCBI Taxonomy" id="2484945"/>
    <lineage>
        <taxon>Bacteria</taxon>
        <taxon>Pseudomonadati</taxon>
        <taxon>Spirochaetota</taxon>
        <taxon>Spirochaetia</taxon>
        <taxon>Leptospirales</taxon>
        <taxon>Leptospiraceae</taxon>
        <taxon>Leptospira</taxon>
    </lineage>
</organism>
<evidence type="ECO:0000256" key="11">
    <source>
        <dbReference type="HAMAP-Rule" id="MF_01497"/>
    </source>
</evidence>
<keyword evidence="5 11" id="KW-0479">Metal-binding</keyword>
<keyword evidence="14" id="KW-1185">Reference proteome</keyword>
<keyword evidence="9 11" id="KW-0460">Magnesium</keyword>
<dbReference type="Gene3D" id="1.10.510.10">
    <property type="entry name" value="Transferase(Phosphotransferase) domain 1"/>
    <property type="match status" value="1"/>
</dbReference>
<dbReference type="SUPFAM" id="SSF56112">
    <property type="entry name" value="Protein kinase-like (PK-like)"/>
    <property type="match status" value="1"/>
</dbReference>
<keyword evidence="2 11" id="KW-0723">Serine/threonine-protein kinase</keyword>
<evidence type="ECO:0000256" key="2">
    <source>
        <dbReference type="ARBA" id="ARBA00022527"/>
    </source>
</evidence>
<dbReference type="HAMAP" id="MF_01497">
    <property type="entry name" value="SrkA_kinase"/>
    <property type="match status" value="1"/>
</dbReference>
<keyword evidence="6 11" id="KW-0547">Nucleotide-binding</keyword>
<keyword evidence="7 11" id="KW-0418">Kinase</keyword>
<comment type="similarity">
    <text evidence="11">Belongs to the SrkA/RdoA protein kinase family.</text>
</comment>
<proteinExistence type="inferred from homology"/>
<keyword evidence="1 11" id="KW-0963">Cytoplasm</keyword>
<dbReference type="EMBL" id="RQGD01000014">
    <property type="protein sequence ID" value="TGL62016.1"/>
    <property type="molecule type" value="Genomic_DNA"/>
</dbReference>
<dbReference type="EC" id="2.7.11.1" evidence="11"/>
<dbReference type="GO" id="GO:0106310">
    <property type="term" value="F:protein serine kinase activity"/>
    <property type="evidence" value="ECO:0007669"/>
    <property type="project" value="RHEA"/>
</dbReference>
<evidence type="ECO:0000256" key="3">
    <source>
        <dbReference type="ARBA" id="ARBA00022553"/>
    </source>
</evidence>
<keyword evidence="8 11" id="KW-0067">ATP-binding</keyword>
<reference evidence="13" key="1">
    <citation type="journal article" date="2019" name="PLoS Negl. Trop. Dis.">
        <title>Revisiting the worldwide diversity of Leptospira species in the environment.</title>
        <authorList>
            <person name="Vincent A.T."/>
            <person name="Schiettekatte O."/>
            <person name="Bourhy P."/>
            <person name="Veyrier F.J."/>
            <person name="Picardeau M."/>
        </authorList>
    </citation>
    <scope>NUCLEOTIDE SEQUENCE [LARGE SCALE GENOMIC DNA]</scope>
    <source>
        <strain evidence="13">201702476</strain>
    </source>
</reference>
<gene>
    <name evidence="11" type="primary">srkA</name>
    <name evidence="13" type="ORF">EHQ58_04995</name>
</gene>
<dbReference type="GO" id="GO:0004674">
    <property type="term" value="F:protein serine/threonine kinase activity"/>
    <property type="evidence" value="ECO:0007669"/>
    <property type="project" value="UniProtKB-UniRule"/>
</dbReference>
<feature type="active site" description="Proton acceptor" evidence="11">
    <location>
        <position position="185"/>
    </location>
</feature>
<dbReference type="GO" id="GO:0005737">
    <property type="term" value="C:cytoplasm"/>
    <property type="evidence" value="ECO:0007669"/>
    <property type="project" value="UniProtKB-SubCell"/>
</dbReference>
<dbReference type="Gene3D" id="1.20.1270.170">
    <property type="match status" value="1"/>
</dbReference>
<comment type="catalytic activity">
    <reaction evidence="11">
        <text>L-threonyl-[protein] + ATP = O-phospho-L-threonyl-[protein] + ADP + H(+)</text>
        <dbReference type="Rhea" id="RHEA:46608"/>
        <dbReference type="Rhea" id="RHEA-COMP:11060"/>
        <dbReference type="Rhea" id="RHEA-COMP:11605"/>
        <dbReference type="ChEBI" id="CHEBI:15378"/>
        <dbReference type="ChEBI" id="CHEBI:30013"/>
        <dbReference type="ChEBI" id="CHEBI:30616"/>
        <dbReference type="ChEBI" id="CHEBI:61977"/>
        <dbReference type="ChEBI" id="CHEBI:456216"/>
        <dbReference type="EC" id="2.7.11.1"/>
    </reaction>
</comment>
<dbReference type="GO" id="GO:0005524">
    <property type="term" value="F:ATP binding"/>
    <property type="evidence" value="ECO:0007669"/>
    <property type="project" value="UniProtKB-UniRule"/>
</dbReference>
<dbReference type="Gene3D" id="3.30.200.70">
    <property type="match status" value="1"/>
</dbReference>
<comment type="catalytic activity">
    <reaction evidence="11">
        <text>L-seryl-[protein] + ATP = O-phospho-L-seryl-[protein] + ADP + H(+)</text>
        <dbReference type="Rhea" id="RHEA:17989"/>
        <dbReference type="Rhea" id="RHEA-COMP:9863"/>
        <dbReference type="Rhea" id="RHEA-COMP:11604"/>
        <dbReference type="ChEBI" id="CHEBI:15378"/>
        <dbReference type="ChEBI" id="CHEBI:29999"/>
        <dbReference type="ChEBI" id="CHEBI:30616"/>
        <dbReference type="ChEBI" id="CHEBI:83421"/>
        <dbReference type="ChEBI" id="CHEBI:456216"/>
        <dbReference type="EC" id="2.7.11.1"/>
    </reaction>
</comment>
<evidence type="ECO:0000259" key="12">
    <source>
        <dbReference type="Pfam" id="PF01636"/>
    </source>
</evidence>
<keyword evidence="10 11" id="KW-0346">Stress response</keyword>
<evidence type="ECO:0000256" key="6">
    <source>
        <dbReference type="ARBA" id="ARBA00022741"/>
    </source>
</evidence>
<evidence type="ECO:0000256" key="8">
    <source>
        <dbReference type="ARBA" id="ARBA00022840"/>
    </source>
</evidence>
<dbReference type="Pfam" id="PF01636">
    <property type="entry name" value="APH"/>
    <property type="match status" value="1"/>
</dbReference>
<protein>
    <recommendedName>
        <fullName evidence="11">Stress response kinase A</fullName>
        <ecNumber evidence="11">2.7.11.1</ecNumber>
    </recommendedName>
    <alternativeName>
        <fullName evidence="11">Serine/threonine-protein kinase SrkA</fullName>
    </alternativeName>
</protein>
<dbReference type="AlphaFoldDB" id="A0A4R9K936"/>
<feature type="active site" evidence="11">
    <location>
        <position position="202"/>
    </location>
</feature>
<dbReference type="InterPro" id="IPR032882">
    <property type="entry name" value="SrkA/RdoA"/>
</dbReference>
<sequence>MESIGFEPTGRCVPLNSVENRVYDIEVEDKTRYVTKFYRPGRWSKEQIQEEHDFLFELRDAEIPVLAPIQLEKGKSIYDFENLMFAIWPLRTGRIIEEIAESDLQQLGRLLGRIHSVGKAKQTKYRPRLDIQNHAQKALSLIEDGGWIANQNLLKRYKDAALITFTTYENLINTYAIPMQRIHGDCHKGNLLHSKDGFSFLDFDDFLEGPVVQDFWMLLPFGGSKEQYERELFFEGYQEFAELSDNWLKLIEPLRGIRYIHYAAWIAKRWTDPSFPNLFPHFGTEEYWLNETLDLEKMGTALQESSDLYPEENFDQKKAPKEELSNKDFFWDWEG</sequence>
<evidence type="ECO:0000256" key="9">
    <source>
        <dbReference type="ARBA" id="ARBA00022842"/>
    </source>
</evidence>
<comment type="cofactor">
    <cofactor evidence="11">
        <name>Mg(2+)</name>
        <dbReference type="ChEBI" id="CHEBI:18420"/>
    </cofactor>
</comment>
<dbReference type="Proteomes" id="UP000297693">
    <property type="component" value="Unassembled WGS sequence"/>
</dbReference>
<evidence type="ECO:0000313" key="14">
    <source>
        <dbReference type="Proteomes" id="UP000297693"/>
    </source>
</evidence>
<dbReference type="GO" id="GO:0000287">
    <property type="term" value="F:magnesium ion binding"/>
    <property type="evidence" value="ECO:0007669"/>
    <property type="project" value="UniProtKB-UniRule"/>
</dbReference>
<keyword evidence="3 11" id="KW-0597">Phosphoprotein</keyword>
<evidence type="ECO:0000256" key="7">
    <source>
        <dbReference type="ARBA" id="ARBA00022777"/>
    </source>
</evidence>
<evidence type="ECO:0000256" key="5">
    <source>
        <dbReference type="ARBA" id="ARBA00022723"/>
    </source>
</evidence>
<feature type="binding site" evidence="11">
    <location>
        <position position="202"/>
    </location>
    <ligand>
        <name>Mg(2+)</name>
        <dbReference type="ChEBI" id="CHEBI:18420"/>
    </ligand>
</feature>
<evidence type="ECO:0000256" key="1">
    <source>
        <dbReference type="ARBA" id="ARBA00022490"/>
    </source>
</evidence>
<comment type="caution">
    <text evidence="13">The sequence shown here is derived from an EMBL/GenBank/DDBJ whole genome shotgun (WGS) entry which is preliminary data.</text>
</comment>
<evidence type="ECO:0000313" key="13">
    <source>
        <dbReference type="EMBL" id="TGL62016.1"/>
    </source>
</evidence>
<name>A0A4R9K936_9LEPT</name>